<dbReference type="Pfam" id="PF00096">
    <property type="entry name" value="zf-C2H2"/>
    <property type="match status" value="3"/>
</dbReference>
<reference evidence="22" key="2">
    <citation type="submission" date="2025-08" db="UniProtKB">
        <authorList>
            <consortium name="RefSeq"/>
        </authorList>
    </citation>
    <scope>IDENTIFICATION</scope>
    <source>
        <tissue evidence="22">Spleen</tissue>
    </source>
</reference>
<dbReference type="InterPro" id="IPR041493">
    <property type="entry name" value="PRDM4_Znf"/>
</dbReference>
<organism evidence="21 22">
    <name type="scientific">Tursiops truncatus</name>
    <name type="common">Atlantic bottle-nosed dolphin</name>
    <name type="synonym">Delphinus truncatus</name>
    <dbReference type="NCBI Taxonomy" id="9739"/>
    <lineage>
        <taxon>Eukaryota</taxon>
        <taxon>Metazoa</taxon>
        <taxon>Chordata</taxon>
        <taxon>Craniata</taxon>
        <taxon>Vertebrata</taxon>
        <taxon>Euteleostomi</taxon>
        <taxon>Mammalia</taxon>
        <taxon>Eutheria</taxon>
        <taxon>Laurasiatheria</taxon>
        <taxon>Artiodactyla</taxon>
        <taxon>Whippomorpha</taxon>
        <taxon>Cetacea</taxon>
        <taxon>Odontoceti</taxon>
        <taxon>Delphinidae</taxon>
        <taxon>Tursiops</taxon>
    </lineage>
</organism>
<gene>
    <name evidence="22" type="primary">PRDM4</name>
</gene>
<dbReference type="CDD" id="cd19189">
    <property type="entry name" value="PR-SET_PRDM4"/>
    <property type="match status" value="1"/>
</dbReference>
<feature type="region of interest" description="Disordered" evidence="18">
    <location>
        <begin position="696"/>
        <end position="729"/>
    </location>
</feature>
<evidence type="ECO:0000256" key="18">
    <source>
        <dbReference type="SAM" id="MobiDB-lite"/>
    </source>
</evidence>
<dbReference type="FunFam" id="2.170.270.10:FF:000022">
    <property type="entry name" value="PR domain zinc finger protein 4"/>
    <property type="match status" value="1"/>
</dbReference>
<dbReference type="InterPro" id="IPR013087">
    <property type="entry name" value="Znf_C2H2_type"/>
</dbReference>
<dbReference type="GO" id="GO:0003677">
    <property type="term" value="F:DNA binding"/>
    <property type="evidence" value="ECO:0007669"/>
    <property type="project" value="UniProtKB-KW"/>
</dbReference>
<comment type="function">
    <text evidence="13 16">May function as a transcription factor involved in cell differentiation.</text>
</comment>
<dbReference type="GO" id="GO:1990226">
    <property type="term" value="F:histone methyltransferase binding"/>
    <property type="evidence" value="ECO:0007669"/>
    <property type="project" value="InterPro"/>
</dbReference>
<feature type="domain" description="C2H2-type" evidence="19">
    <location>
        <begin position="647"/>
        <end position="674"/>
    </location>
</feature>
<evidence type="ECO:0000256" key="5">
    <source>
        <dbReference type="ARBA" id="ARBA00022723"/>
    </source>
</evidence>
<keyword evidence="21" id="KW-1185">Reference proteome</keyword>
<proteinExistence type="predicted"/>
<evidence type="ECO:0000259" key="20">
    <source>
        <dbReference type="PROSITE" id="PS50280"/>
    </source>
</evidence>
<feature type="domain" description="C2H2-type" evidence="19">
    <location>
        <begin position="563"/>
        <end position="590"/>
    </location>
</feature>
<dbReference type="Pfam" id="PF21549">
    <property type="entry name" value="PRDM2_PR"/>
    <property type="match status" value="1"/>
</dbReference>
<dbReference type="GO" id="GO:0032259">
    <property type="term" value="P:methylation"/>
    <property type="evidence" value="ECO:0007669"/>
    <property type="project" value="UniProtKB-KW"/>
</dbReference>
<dbReference type="InterPro" id="IPR017124">
    <property type="entry name" value="PRDM4"/>
</dbReference>
<accession>A0A2U3ZZ55</accession>
<dbReference type="FunFam" id="3.30.160.60:FF:000723">
    <property type="entry name" value="PR domain zinc finger protein 4"/>
    <property type="match status" value="1"/>
</dbReference>
<dbReference type="PROSITE" id="PS50280">
    <property type="entry name" value="SET"/>
    <property type="match status" value="1"/>
</dbReference>
<keyword evidence="2" id="KW-0489">Methyltransferase</keyword>
<dbReference type="Proteomes" id="UP000245320">
    <property type="component" value="Chromosome 11"/>
</dbReference>
<evidence type="ECO:0000256" key="7">
    <source>
        <dbReference type="ARBA" id="ARBA00022771"/>
    </source>
</evidence>
<evidence type="ECO:0000256" key="8">
    <source>
        <dbReference type="ARBA" id="ARBA00022833"/>
    </source>
</evidence>
<dbReference type="InterPro" id="IPR050331">
    <property type="entry name" value="Zinc_finger"/>
</dbReference>
<feature type="domain" description="SET" evidence="20">
    <location>
        <begin position="350"/>
        <end position="474"/>
    </location>
</feature>
<dbReference type="InterPro" id="IPR001214">
    <property type="entry name" value="SET_dom"/>
</dbReference>
<dbReference type="FunFam" id="3.30.160.60:FF:000922">
    <property type="entry name" value="PR domain zinc finger protein 4"/>
    <property type="match status" value="1"/>
</dbReference>
<feature type="domain" description="C2H2-type" evidence="19">
    <location>
        <begin position="675"/>
        <end position="702"/>
    </location>
</feature>
<dbReference type="InterPro" id="IPR046341">
    <property type="entry name" value="SET_dom_sf"/>
</dbReference>
<evidence type="ECO:0000256" key="17">
    <source>
        <dbReference type="PROSITE-ProRule" id="PRU00042"/>
    </source>
</evidence>
<evidence type="ECO:0000256" key="14">
    <source>
        <dbReference type="ARBA" id="ARBA00067589"/>
    </source>
</evidence>
<keyword evidence="12 16" id="KW-0539">Nucleus</keyword>
<evidence type="ECO:0000256" key="4">
    <source>
        <dbReference type="ARBA" id="ARBA00022691"/>
    </source>
</evidence>
<keyword evidence="11 16" id="KW-0804">Transcription</keyword>
<dbReference type="Gene3D" id="2.170.270.10">
    <property type="entry name" value="SET domain"/>
    <property type="match status" value="1"/>
</dbReference>
<feature type="compositionally biased region" description="Acidic residues" evidence="18">
    <location>
        <begin position="707"/>
        <end position="721"/>
    </location>
</feature>
<dbReference type="Pfam" id="PF18445">
    <property type="entry name" value="Zn_ribbon_PRDM4"/>
    <property type="match status" value="1"/>
</dbReference>
<evidence type="ECO:0000256" key="15">
    <source>
        <dbReference type="ARBA" id="ARBA00082166"/>
    </source>
</evidence>
<dbReference type="PANTHER" id="PTHR16515">
    <property type="entry name" value="PR DOMAIN ZINC FINGER PROTEIN"/>
    <property type="match status" value="1"/>
</dbReference>
<reference evidence="21" key="1">
    <citation type="submission" date="2024-06" db="UniProtKB">
        <authorList>
            <consortium name="RefSeq"/>
        </authorList>
    </citation>
    <scope>NUCLEOTIDE SEQUENCE [LARGE SCALE GENOMIC DNA]</scope>
</reference>
<name>A0A2U3ZZ55_TURTR</name>
<comment type="subcellular location">
    <subcellularLocation>
        <location evidence="1 16">Nucleus</location>
    </subcellularLocation>
</comment>
<dbReference type="InterPro" id="IPR044404">
    <property type="entry name" value="PRDM4_PR/SET"/>
</dbReference>
<evidence type="ECO:0000256" key="2">
    <source>
        <dbReference type="ARBA" id="ARBA00022603"/>
    </source>
</evidence>
<keyword evidence="8" id="KW-0862">Zinc</keyword>
<dbReference type="SMART" id="SM00355">
    <property type="entry name" value="ZnF_C2H2"/>
    <property type="match status" value="7"/>
</dbReference>
<dbReference type="PROSITE" id="PS00028">
    <property type="entry name" value="ZINC_FINGER_C2H2_1"/>
    <property type="match status" value="5"/>
</dbReference>
<evidence type="ECO:0000256" key="16">
    <source>
        <dbReference type="PIRNR" id="PIRNR037161"/>
    </source>
</evidence>
<feature type="domain" description="C2H2-type" evidence="19">
    <location>
        <begin position="591"/>
        <end position="618"/>
    </location>
</feature>
<protein>
    <recommendedName>
        <fullName evidence="14 16">PR domain zinc finger protein 4</fullName>
    </recommendedName>
    <alternativeName>
        <fullName evidence="15 16">PR domain-containing protein 4</fullName>
    </alternativeName>
</protein>
<dbReference type="GeneID" id="101320303"/>
<dbReference type="SUPFAM" id="SSF57667">
    <property type="entry name" value="beta-beta-alpha zinc fingers"/>
    <property type="match status" value="3"/>
</dbReference>
<keyword evidence="7 17" id="KW-0863">Zinc-finger</keyword>
<dbReference type="GO" id="GO:0008168">
    <property type="term" value="F:methyltransferase activity"/>
    <property type="evidence" value="ECO:0007669"/>
    <property type="project" value="UniProtKB-KW"/>
</dbReference>
<keyword evidence="6" id="KW-0677">Repeat</keyword>
<dbReference type="GO" id="GO:0008270">
    <property type="term" value="F:zinc ion binding"/>
    <property type="evidence" value="ECO:0007669"/>
    <property type="project" value="UniProtKB-KW"/>
</dbReference>
<keyword evidence="9 16" id="KW-0805">Transcription regulation</keyword>
<dbReference type="GO" id="GO:0006366">
    <property type="term" value="P:transcription by RNA polymerase II"/>
    <property type="evidence" value="ECO:0007669"/>
    <property type="project" value="InterPro"/>
</dbReference>
<keyword evidence="5" id="KW-0479">Metal-binding</keyword>
<dbReference type="CTD" id="11108"/>
<keyword evidence="3" id="KW-0808">Transferase</keyword>
<feature type="domain" description="C2H2-type" evidence="19">
    <location>
        <begin position="535"/>
        <end position="562"/>
    </location>
</feature>
<dbReference type="PANTHER" id="PTHR16515:SF2">
    <property type="entry name" value="PR DOMAIN ZINC FINGER PROTEIN 4"/>
    <property type="match status" value="1"/>
</dbReference>
<dbReference type="FunFam" id="3.30.160.60:FF:000436">
    <property type="entry name" value="PR domain zinc finger protein 4"/>
    <property type="match status" value="1"/>
</dbReference>
<evidence type="ECO:0000256" key="11">
    <source>
        <dbReference type="ARBA" id="ARBA00023163"/>
    </source>
</evidence>
<evidence type="ECO:0000313" key="22">
    <source>
        <dbReference type="RefSeq" id="XP_019774026.2"/>
    </source>
</evidence>
<evidence type="ECO:0000256" key="1">
    <source>
        <dbReference type="ARBA" id="ARBA00004123"/>
    </source>
</evidence>
<dbReference type="GO" id="GO:0000981">
    <property type="term" value="F:DNA-binding transcription factor activity, RNA polymerase II-specific"/>
    <property type="evidence" value="ECO:0007669"/>
    <property type="project" value="TreeGrafter"/>
</dbReference>
<dbReference type="GO" id="GO:0005634">
    <property type="term" value="C:nucleus"/>
    <property type="evidence" value="ECO:0007669"/>
    <property type="project" value="UniProtKB-SubCell"/>
</dbReference>
<evidence type="ECO:0000256" key="13">
    <source>
        <dbReference type="ARBA" id="ARBA00059546"/>
    </source>
</evidence>
<dbReference type="AlphaFoldDB" id="A0A2U3ZZ55"/>
<evidence type="ECO:0000313" key="21">
    <source>
        <dbReference type="Proteomes" id="UP000245320"/>
    </source>
</evidence>
<evidence type="ECO:0000256" key="9">
    <source>
        <dbReference type="ARBA" id="ARBA00023015"/>
    </source>
</evidence>
<dbReference type="PIRSF" id="PIRSF037161">
    <property type="entry name" value="PRDM4"/>
    <property type="match status" value="1"/>
</dbReference>
<evidence type="ECO:0000259" key="19">
    <source>
        <dbReference type="PROSITE" id="PS50157"/>
    </source>
</evidence>
<feature type="domain" description="C2H2-type" evidence="19">
    <location>
        <begin position="619"/>
        <end position="646"/>
    </location>
</feature>
<dbReference type="FunFam" id="3.30.160.60:FF:000804">
    <property type="entry name" value="PR domain zinc finger protein 4"/>
    <property type="match status" value="1"/>
</dbReference>
<dbReference type="FunFam" id="3.30.160.60:FF:000840">
    <property type="entry name" value="PR domain zinc finger protein 4"/>
    <property type="match status" value="1"/>
</dbReference>
<sequence>MHHRMNEMNLSPVGMEQLTSSSVSNALPVSGSHLGLAASPTHNAIPAPGILSYLADRPPPQYIHPNSINVDGNTALSITNNPSALDPYQSNGNVGLEPGIVSIDSRSVNTHGAQSLHPADGHEVALDTTITMENVSRVTSPISTDGMAEELTMDGVAGEHTQIPNGSRSHEPLSVDSVSNNLAAETVGHGGVIPIHGNGLELPVVMETDHIASRVNGMSDSALSDSIHTVAMSTNSVSVALSTSHNLASLESVSLHEVGLSLEPVAVSSITQEVAMGTGHVDVSSDSLSFVPPSLQMEDSNSNKENMATLFTIWCTLCDRAYPSDCPDHGPVTFVPDTPIESRARLSLPKQLVLRQSIVGADVVHVLPLIGVWTGETIPVRTCFGPLIGQQSHSMEVAEWTDKAVNHIWKIYHSGVLEFCIITTDENECNWMMFVRKARNREEQNLVAYPHDGKIYFCTSQDIPPENELLFYYSRDYAQQIGVPEHPDVHLCNCGKECSSYTEFKAHLTSHIHNHLPSQGHSSSHGPSHSKERKWKCSMCPQAFISPSKLHVHFMGHMGMKPHKCDFCSKAFSDPSNLRTHLKIHTGQKNYRCTLCDKSFTQKAHLESHMVIHTGEKNLKCDYCDKLFMRRQDLKQHVLIHTQERQIKCPKCDKLFLRTNHLKKHLNSHEGKRDYVCEKCTKAYLTKYHLTRHLKTCKGPTSSSSAQEEEEEDDSEEEELADPAGAEGCRVSSAVYPADEALSTHK</sequence>
<keyword evidence="10 16" id="KW-0238">DNA-binding</keyword>
<dbReference type="RefSeq" id="XP_019774026.2">
    <property type="nucleotide sequence ID" value="XM_019918467.2"/>
</dbReference>
<evidence type="ECO:0000256" key="12">
    <source>
        <dbReference type="ARBA" id="ARBA00023242"/>
    </source>
</evidence>
<dbReference type="InterPro" id="IPR036236">
    <property type="entry name" value="Znf_C2H2_sf"/>
</dbReference>
<evidence type="ECO:0000256" key="6">
    <source>
        <dbReference type="ARBA" id="ARBA00022737"/>
    </source>
</evidence>
<evidence type="ECO:0000256" key="10">
    <source>
        <dbReference type="ARBA" id="ARBA00023125"/>
    </source>
</evidence>
<dbReference type="PROSITE" id="PS50157">
    <property type="entry name" value="ZINC_FINGER_C2H2_2"/>
    <property type="match status" value="6"/>
</dbReference>
<dbReference type="Gene3D" id="3.30.160.60">
    <property type="entry name" value="Classic Zinc Finger"/>
    <property type="match status" value="5"/>
</dbReference>
<evidence type="ECO:0000256" key="3">
    <source>
        <dbReference type="ARBA" id="ARBA00022679"/>
    </source>
</evidence>
<keyword evidence="4" id="KW-0949">S-adenosyl-L-methionine</keyword>